<dbReference type="OrthoDB" id="5243306at2"/>
<keyword evidence="1" id="KW-0472">Membrane</keyword>
<evidence type="ECO:0000313" key="3">
    <source>
        <dbReference type="Proteomes" id="UP000267536"/>
    </source>
</evidence>
<dbReference type="Pfam" id="PF02405">
    <property type="entry name" value="MlaE"/>
    <property type="match status" value="1"/>
</dbReference>
<evidence type="ECO:0000256" key="1">
    <source>
        <dbReference type="SAM" id="Phobius"/>
    </source>
</evidence>
<dbReference type="PANTHER" id="PTHR30188:SF4">
    <property type="entry name" value="PROTEIN TRIGALACTOSYLDIACYLGLYCEROL 1, CHLOROPLASTIC"/>
    <property type="match status" value="1"/>
</dbReference>
<keyword evidence="1" id="KW-1133">Transmembrane helix</keyword>
<name>A0A3N4G6V7_9ACTN</name>
<keyword evidence="1" id="KW-0812">Transmembrane</keyword>
<feature type="transmembrane region" description="Helical" evidence="1">
    <location>
        <begin position="70"/>
        <end position="93"/>
    </location>
</feature>
<proteinExistence type="predicted"/>
<feature type="transmembrane region" description="Helical" evidence="1">
    <location>
        <begin position="170"/>
        <end position="194"/>
    </location>
</feature>
<gene>
    <name evidence="2" type="ORF">EF294_16775</name>
</gene>
<feature type="transmembrane region" description="Helical" evidence="1">
    <location>
        <begin position="214"/>
        <end position="239"/>
    </location>
</feature>
<dbReference type="Proteomes" id="UP000267536">
    <property type="component" value="Unassembled WGS sequence"/>
</dbReference>
<evidence type="ECO:0000313" key="2">
    <source>
        <dbReference type="EMBL" id="RPA58055.1"/>
    </source>
</evidence>
<dbReference type="PANTHER" id="PTHR30188">
    <property type="entry name" value="ABC TRANSPORTER PERMEASE PROTEIN-RELATED"/>
    <property type="match status" value="1"/>
</dbReference>
<dbReference type="AlphaFoldDB" id="A0A3N4G6V7"/>
<dbReference type="RefSeq" id="WP_123932066.1">
    <property type="nucleotide sequence ID" value="NZ_JBPSDP010000013.1"/>
</dbReference>
<sequence length="287" mass="29015">MSGADEDPDRVGGDTGVAMRVSERGRVTGMWGSSVSTLGRLLDLFATSVGFGVADVVRGRFPVREAYRQMVFFAGVAAIPAALVAIPFGVIISVQVGSLTSQIGASSMAGAAGALGVLRQGAPIATALLLGGAVGSAVAADLGSRTVREEIDALRTMGIDPARRVIAPRLAAAAVIAPLICVEIVFVGVATGYFVNVAFQGGAAGSYLGSFGEFAGLVDLWAALGKAEIFGLVVVAIACQRGMEARGGPRGVADAVNAAVVLSVVASFVLNLLATQMLSMFVQTKVG</sequence>
<dbReference type="GO" id="GO:0005548">
    <property type="term" value="F:phospholipid transporter activity"/>
    <property type="evidence" value="ECO:0007669"/>
    <property type="project" value="TreeGrafter"/>
</dbReference>
<accession>A0A3N4G6V7</accession>
<dbReference type="EMBL" id="RKMH01000013">
    <property type="protein sequence ID" value="RPA58055.1"/>
    <property type="molecule type" value="Genomic_DNA"/>
</dbReference>
<organism evidence="2 3">
    <name type="scientific">Gordonia oryzae</name>
    <dbReference type="NCBI Taxonomy" id="2487349"/>
    <lineage>
        <taxon>Bacteria</taxon>
        <taxon>Bacillati</taxon>
        <taxon>Actinomycetota</taxon>
        <taxon>Actinomycetes</taxon>
        <taxon>Mycobacteriales</taxon>
        <taxon>Gordoniaceae</taxon>
        <taxon>Gordonia</taxon>
    </lineage>
</organism>
<comment type="caution">
    <text evidence="2">The sequence shown here is derived from an EMBL/GenBank/DDBJ whole genome shotgun (WGS) entry which is preliminary data.</text>
</comment>
<dbReference type="InterPro" id="IPR030802">
    <property type="entry name" value="Permease_MalE"/>
</dbReference>
<protein>
    <submittedName>
        <fullName evidence="2">ABC transporter permease</fullName>
    </submittedName>
</protein>
<feature type="transmembrane region" description="Helical" evidence="1">
    <location>
        <begin position="251"/>
        <end position="274"/>
    </location>
</feature>
<keyword evidence="3" id="KW-1185">Reference proteome</keyword>
<reference evidence="2 3" key="1">
    <citation type="submission" date="2018-11" db="EMBL/GenBank/DDBJ databases">
        <title>Draft genome sequence of Gordonia sp. RS15-1S isolated from rice stems.</title>
        <authorList>
            <person name="Muangham S."/>
        </authorList>
    </citation>
    <scope>NUCLEOTIDE SEQUENCE [LARGE SCALE GENOMIC DNA]</scope>
    <source>
        <strain evidence="2 3">RS15-1S</strain>
    </source>
</reference>
<dbReference type="GO" id="GO:0043190">
    <property type="term" value="C:ATP-binding cassette (ABC) transporter complex"/>
    <property type="evidence" value="ECO:0007669"/>
    <property type="project" value="InterPro"/>
</dbReference>